<dbReference type="RefSeq" id="WP_184205763.1">
    <property type="nucleotide sequence ID" value="NZ_JACHIF010000001.1"/>
</dbReference>
<protein>
    <submittedName>
        <fullName evidence="1">Uncharacterized protein</fullName>
    </submittedName>
</protein>
<evidence type="ECO:0000313" key="1">
    <source>
        <dbReference type="EMBL" id="MBB5036677.1"/>
    </source>
</evidence>
<gene>
    <name evidence="1" type="ORF">HNQ64_000911</name>
</gene>
<reference evidence="1 2" key="1">
    <citation type="submission" date="2020-08" db="EMBL/GenBank/DDBJ databases">
        <title>Genomic Encyclopedia of Type Strains, Phase IV (KMG-IV): sequencing the most valuable type-strain genomes for metagenomic binning, comparative biology and taxonomic classification.</title>
        <authorList>
            <person name="Goeker M."/>
        </authorList>
    </citation>
    <scope>NUCLEOTIDE SEQUENCE [LARGE SCALE GENOMIC DNA]</scope>
    <source>
        <strain evidence="1 2">DSM 12251</strain>
    </source>
</reference>
<organism evidence="1 2">
    <name type="scientific">Prosthecobacter dejongeii</name>
    <dbReference type="NCBI Taxonomy" id="48465"/>
    <lineage>
        <taxon>Bacteria</taxon>
        <taxon>Pseudomonadati</taxon>
        <taxon>Verrucomicrobiota</taxon>
        <taxon>Verrucomicrobiia</taxon>
        <taxon>Verrucomicrobiales</taxon>
        <taxon>Verrucomicrobiaceae</taxon>
        <taxon>Prosthecobacter</taxon>
    </lineage>
</organism>
<sequence length="106" mass="12097">MMPAFWKPEDCHIHIGAEENMSPTLPDWVATKVFRQDLTQPGFACLSLSGQVDSFQLRRTMVWLKEQLSNIFQTDHGQTLAYYSRVVLIKRKTLVSISTVAQPAPF</sequence>
<accession>A0A7W8DNV0</accession>
<keyword evidence="2" id="KW-1185">Reference proteome</keyword>
<evidence type="ECO:0000313" key="2">
    <source>
        <dbReference type="Proteomes" id="UP000534294"/>
    </source>
</evidence>
<proteinExistence type="predicted"/>
<name>A0A7W8DNV0_9BACT</name>
<dbReference type="AlphaFoldDB" id="A0A7W8DNV0"/>
<dbReference type="Proteomes" id="UP000534294">
    <property type="component" value="Unassembled WGS sequence"/>
</dbReference>
<dbReference type="EMBL" id="JACHIF010000001">
    <property type="protein sequence ID" value="MBB5036677.1"/>
    <property type="molecule type" value="Genomic_DNA"/>
</dbReference>
<comment type="caution">
    <text evidence="1">The sequence shown here is derived from an EMBL/GenBank/DDBJ whole genome shotgun (WGS) entry which is preliminary data.</text>
</comment>